<sequence length="174" mass="19529">MIRKVLQLLLILTLIFIAGWILYQASTILLYVLVAAIVALIGRPLSNLLEKIKIKGKVLPRALIAAFTLITIIGILAVLIGAFLPVVFGQFQQLSKIDFVLFQEKFRPYIDGFNDFIVAYHINPDMKIDINQSVDYIFSSLNFTLLSGFLNTAIGVFGNFLIAIFSISFISFFF</sequence>
<proteinExistence type="predicted"/>
<gene>
    <name evidence="2" type="ORF">G3O08_06245</name>
</gene>
<feature type="transmembrane region" description="Helical" evidence="1">
    <location>
        <begin position="149"/>
        <end position="173"/>
    </location>
</feature>
<feature type="transmembrane region" description="Helical" evidence="1">
    <location>
        <begin position="28"/>
        <end position="46"/>
    </location>
</feature>
<comment type="caution">
    <text evidence="2">The sequence shown here is derived from an EMBL/GenBank/DDBJ whole genome shotgun (WGS) entry which is preliminary data.</text>
</comment>
<dbReference type="RefSeq" id="WP_163283966.1">
    <property type="nucleotide sequence ID" value="NZ_JAAGVY010000008.1"/>
</dbReference>
<protein>
    <submittedName>
        <fullName evidence="2">AI-2E family transporter</fullName>
    </submittedName>
</protein>
<feature type="transmembrane region" description="Helical" evidence="1">
    <location>
        <begin position="5"/>
        <end position="22"/>
    </location>
</feature>
<feature type="transmembrane region" description="Helical" evidence="1">
    <location>
        <begin position="58"/>
        <end position="84"/>
    </location>
</feature>
<organism evidence="2 3">
    <name type="scientific">Cryomorpha ignava</name>
    <dbReference type="NCBI Taxonomy" id="101383"/>
    <lineage>
        <taxon>Bacteria</taxon>
        <taxon>Pseudomonadati</taxon>
        <taxon>Bacteroidota</taxon>
        <taxon>Flavobacteriia</taxon>
        <taxon>Flavobacteriales</taxon>
        <taxon>Cryomorphaceae</taxon>
        <taxon>Cryomorpha</taxon>
    </lineage>
</organism>
<keyword evidence="1" id="KW-0812">Transmembrane</keyword>
<keyword evidence="1" id="KW-0472">Membrane</keyword>
<evidence type="ECO:0000313" key="3">
    <source>
        <dbReference type="Proteomes" id="UP000486602"/>
    </source>
</evidence>
<keyword evidence="1" id="KW-1133">Transmembrane helix</keyword>
<reference evidence="2 3" key="1">
    <citation type="submission" date="2020-02" db="EMBL/GenBank/DDBJ databases">
        <title>Out from the shadows clarifying the taxonomy of the family Cryomorphaceae and related taxa by utilizing the GTDB taxonomic framework.</title>
        <authorList>
            <person name="Bowman J.P."/>
        </authorList>
    </citation>
    <scope>NUCLEOTIDE SEQUENCE [LARGE SCALE GENOMIC DNA]</scope>
    <source>
        <strain evidence="2 3">QSSC 1-22</strain>
    </source>
</reference>
<dbReference type="Proteomes" id="UP000486602">
    <property type="component" value="Unassembled WGS sequence"/>
</dbReference>
<keyword evidence="3" id="KW-1185">Reference proteome</keyword>
<name>A0A7K3WN70_9FLAO</name>
<accession>A0A7K3WN70</accession>
<dbReference type="AlphaFoldDB" id="A0A7K3WN70"/>
<dbReference type="EMBL" id="JAAGVY010000008">
    <property type="protein sequence ID" value="NEN23097.1"/>
    <property type="molecule type" value="Genomic_DNA"/>
</dbReference>
<evidence type="ECO:0000313" key="2">
    <source>
        <dbReference type="EMBL" id="NEN23097.1"/>
    </source>
</evidence>
<evidence type="ECO:0000256" key="1">
    <source>
        <dbReference type="SAM" id="Phobius"/>
    </source>
</evidence>